<name>A0AAV9P2M1_9PEZI</name>
<feature type="compositionally biased region" description="Polar residues" evidence="1">
    <location>
        <begin position="493"/>
        <end position="515"/>
    </location>
</feature>
<feature type="compositionally biased region" description="Polar residues" evidence="1">
    <location>
        <begin position="190"/>
        <end position="226"/>
    </location>
</feature>
<dbReference type="RefSeq" id="XP_064656712.1">
    <property type="nucleotide sequence ID" value="XM_064804870.1"/>
</dbReference>
<dbReference type="AlphaFoldDB" id="A0AAV9P2M1"/>
<evidence type="ECO:0000313" key="2">
    <source>
        <dbReference type="EMBL" id="KAK5166904.1"/>
    </source>
</evidence>
<evidence type="ECO:0000313" key="3">
    <source>
        <dbReference type="Proteomes" id="UP001337655"/>
    </source>
</evidence>
<organism evidence="2 3">
    <name type="scientific">Saxophila tyrrhenica</name>
    <dbReference type="NCBI Taxonomy" id="1690608"/>
    <lineage>
        <taxon>Eukaryota</taxon>
        <taxon>Fungi</taxon>
        <taxon>Dikarya</taxon>
        <taxon>Ascomycota</taxon>
        <taxon>Pezizomycotina</taxon>
        <taxon>Dothideomycetes</taxon>
        <taxon>Dothideomycetidae</taxon>
        <taxon>Mycosphaerellales</taxon>
        <taxon>Extremaceae</taxon>
        <taxon>Saxophila</taxon>
    </lineage>
</organism>
<dbReference type="GeneID" id="89928969"/>
<accession>A0AAV9P2M1</accession>
<feature type="compositionally biased region" description="Low complexity" evidence="1">
    <location>
        <begin position="373"/>
        <end position="382"/>
    </location>
</feature>
<feature type="compositionally biased region" description="Basic and acidic residues" evidence="1">
    <location>
        <begin position="229"/>
        <end position="245"/>
    </location>
</feature>
<sequence>MAAGICLPVLKFSHATSAPNESNIPWVHVASVDLFVTVDGDGDGTELKMQIIQRNTILDSVDIGAFVDEAIRMCNYNADQQSPVPYDQLPIFGMTKDVLLAVRYRQRDGTNRRLQLRMHTVADCQRILTIFRRRGLQFQEKRPSTGRPDTARLYTSSSQHRPSTAHTNAVTSSSTQKALSKPFNLTTLEAGSLSQHRSTSPVRSEHPVTTTNDSSYQPSSNHTPSVYFTRDEHLIPRTAEPDRPSTAHFYRSGAAVPQPAPSRSIERNAYGSTPIPDSSKRISPARGSDTIRPFTTASRRSLYDIDLGSSGPSEGPPNRALFSSGNSELHPQSARPASSTISPFPPTLEHEIPPRRALPFKRPQSHRSGSDGPSSRPASALPTLPPPSQLKGASSQPADVINRASTGSPLKRPFEASVTEHPQHATGHTAPQRRRPSPKVARKEHQHCTGDNTALGILDHRSAKGQPLAETSVNTRISRLDSLADAPHEVISPPQTAASSPQKRTSALDDSSTVGHSAGRSLVLASGTGDSDLSQYAAQSREDRAAALEEFMISNLENGSFTKLCQDIENCWQRIALGL</sequence>
<feature type="compositionally biased region" description="Polar residues" evidence="1">
    <location>
        <begin position="391"/>
        <end position="408"/>
    </location>
</feature>
<feature type="compositionally biased region" description="Basic residues" evidence="1">
    <location>
        <begin position="431"/>
        <end position="440"/>
    </location>
</feature>
<dbReference type="InterPro" id="IPR004354">
    <property type="entry name" value="Meiotic_Rec114"/>
</dbReference>
<protein>
    <submittedName>
        <fullName evidence="2">Uncharacterized protein</fullName>
    </submittedName>
</protein>
<feature type="region of interest" description="Disordered" evidence="1">
    <location>
        <begin position="190"/>
        <end position="470"/>
    </location>
</feature>
<keyword evidence="3" id="KW-1185">Reference proteome</keyword>
<dbReference type="Pfam" id="PF03525">
    <property type="entry name" value="Meiotic_rec114"/>
    <property type="match status" value="1"/>
</dbReference>
<dbReference type="EMBL" id="JAVRRT010000012">
    <property type="protein sequence ID" value="KAK5166904.1"/>
    <property type="molecule type" value="Genomic_DNA"/>
</dbReference>
<proteinExistence type="predicted"/>
<evidence type="ECO:0000256" key="1">
    <source>
        <dbReference type="SAM" id="MobiDB-lite"/>
    </source>
</evidence>
<comment type="caution">
    <text evidence="2">The sequence shown here is derived from an EMBL/GenBank/DDBJ whole genome shotgun (WGS) entry which is preliminary data.</text>
</comment>
<feature type="region of interest" description="Disordered" evidence="1">
    <location>
        <begin position="139"/>
        <end position="178"/>
    </location>
</feature>
<feature type="region of interest" description="Disordered" evidence="1">
    <location>
        <begin position="491"/>
        <end position="515"/>
    </location>
</feature>
<dbReference type="Proteomes" id="UP001337655">
    <property type="component" value="Unassembled WGS sequence"/>
</dbReference>
<feature type="compositionally biased region" description="Polar residues" evidence="1">
    <location>
        <begin position="321"/>
        <end position="342"/>
    </location>
</feature>
<gene>
    <name evidence="2" type="ORF">LTR77_007633</name>
</gene>
<feature type="compositionally biased region" description="Polar residues" evidence="1">
    <location>
        <begin position="153"/>
        <end position="178"/>
    </location>
</feature>
<dbReference type="GO" id="GO:0007131">
    <property type="term" value="P:reciprocal meiotic recombination"/>
    <property type="evidence" value="ECO:0007669"/>
    <property type="project" value="InterPro"/>
</dbReference>
<reference evidence="2 3" key="1">
    <citation type="submission" date="2023-08" db="EMBL/GenBank/DDBJ databases">
        <title>Black Yeasts Isolated from many extreme environments.</title>
        <authorList>
            <person name="Coleine C."/>
            <person name="Stajich J.E."/>
            <person name="Selbmann L."/>
        </authorList>
    </citation>
    <scope>NUCLEOTIDE SEQUENCE [LARGE SCALE GENOMIC DNA]</scope>
    <source>
        <strain evidence="2 3">CCFEE 5935</strain>
    </source>
</reference>